<dbReference type="HOGENOM" id="CLU_023267_0_1_11"/>
<keyword evidence="6" id="KW-1185">Reference proteome</keyword>
<dbReference type="RefSeq" id="WP_023560209.1">
    <property type="nucleotide sequence ID" value="NC_022657.1"/>
</dbReference>
<keyword evidence="3" id="KW-0325">Glycoprotein</keyword>
<gene>
    <name evidence="5" type="ORF">AFR_28055</name>
</gene>
<dbReference type="AlphaFoldDB" id="U5W4C9"/>
<dbReference type="SUPFAM" id="SSF63829">
    <property type="entry name" value="Calcium-dependent phosphotriesterase"/>
    <property type="match status" value="1"/>
</dbReference>
<evidence type="ECO:0000256" key="3">
    <source>
        <dbReference type="ARBA" id="ARBA00023180"/>
    </source>
</evidence>
<sequence length="341" mass="36362">MTVPRPPAPWLIRPVKLPATTPPALIGPWAADDTRLDDVEKIEVPGGHGPEDVAVGADGQIFSGTEDGRIWRWPPDAHAGATPVLLADTGGRPLGIEADPRDGSLIVCDAYRGLLRVTADGTITDLTHRVGGSRILLCNNAAVARDGVVYFTDSSTRFPVSHWRRDLLEHRPNGRVLAYDPASGGTEVVAEGFHFPNGVALTPEEDALLLCETVSHRLVRLSLPGGKVTDLGDLPAYPDNMSAVGDGTYWIALASPRVAIAERLLPHPHLRRIAAVLPARLQPQPLPYTIAALVDGDGTVLRTLHGPAGRYVMATGVRQHGDTLWLGSLTESAIARTSLAN</sequence>
<dbReference type="Pfam" id="PF03088">
    <property type="entry name" value="Str_synth"/>
    <property type="match status" value="1"/>
</dbReference>
<evidence type="ECO:0000256" key="1">
    <source>
        <dbReference type="ARBA" id="ARBA00009191"/>
    </source>
</evidence>
<dbReference type="EMBL" id="CP006272">
    <property type="protein sequence ID" value="AGZ43872.1"/>
    <property type="molecule type" value="Genomic_DNA"/>
</dbReference>
<dbReference type="Pfam" id="PF20067">
    <property type="entry name" value="SSL_N"/>
    <property type="match status" value="1"/>
</dbReference>
<reference evidence="5 6" key="1">
    <citation type="journal article" date="2014" name="J. Biotechnol.">
        <title>Complete genome sequence of the actinobacterium Actinoplanes friuliensis HAG 010964, producer of the lipopeptide antibiotic friulimycin.</title>
        <authorList>
            <person name="Ruckert C."/>
            <person name="Szczepanowski R."/>
            <person name="Albersmeier A."/>
            <person name="Goesmann A."/>
            <person name="Fischer N."/>
            <person name="Steinkamper A."/>
            <person name="Puhler A."/>
            <person name="Biener R."/>
            <person name="Schwartz D."/>
            <person name="Kalinowski J."/>
        </authorList>
    </citation>
    <scope>NUCLEOTIDE SEQUENCE [LARGE SCALE GENOMIC DNA]</scope>
    <source>
        <strain evidence="5 6">DSM 7358</strain>
    </source>
</reference>
<evidence type="ECO:0000256" key="2">
    <source>
        <dbReference type="ARBA" id="ARBA00022553"/>
    </source>
</evidence>
<name>U5W4C9_9ACTN</name>
<dbReference type="STRING" id="1246995.AFR_28055"/>
<organism evidence="5 6">
    <name type="scientific">Actinoplanes friuliensis DSM 7358</name>
    <dbReference type="NCBI Taxonomy" id="1246995"/>
    <lineage>
        <taxon>Bacteria</taxon>
        <taxon>Bacillati</taxon>
        <taxon>Actinomycetota</taxon>
        <taxon>Actinomycetes</taxon>
        <taxon>Micromonosporales</taxon>
        <taxon>Micromonosporaceae</taxon>
        <taxon>Actinoplanes</taxon>
    </lineage>
</organism>
<dbReference type="PATRIC" id="fig|1246995.3.peg.5687"/>
<proteinExistence type="inferred from homology"/>
<dbReference type="InterPro" id="IPR011042">
    <property type="entry name" value="6-blade_b-propeller_TolB-like"/>
</dbReference>
<dbReference type="eggNOG" id="COG3386">
    <property type="taxonomic scope" value="Bacteria"/>
</dbReference>
<dbReference type="OrthoDB" id="3332247at2"/>
<feature type="domain" description="Strictosidine synthase conserved region" evidence="4">
    <location>
        <begin position="143"/>
        <end position="220"/>
    </location>
</feature>
<protein>
    <submittedName>
        <fullName evidence="5">Strictosidine synthase, conserved region</fullName>
    </submittedName>
</protein>
<dbReference type="Proteomes" id="UP000017746">
    <property type="component" value="Chromosome"/>
</dbReference>
<dbReference type="PANTHER" id="PTHR10426">
    <property type="entry name" value="STRICTOSIDINE SYNTHASE-RELATED"/>
    <property type="match status" value="1"/>
</dbReference>
<comment type="similarity">
    <text evidence="1">Belongs to the strictosidine synthase family.</text>
</comment>
<evidence type="ECO:0000313" key="5">
    <source>
        <dbReference type="EMBL" id="AGZ43872.1"/>
    </source>
</evidence>
<accession>U5W4C9</accession>
<dbReference type="InterPro" id="IPR018119">
    <property type="entry name" value="Strictosidine_synth_cons-reg"/>
</dbReference>
<dbReference type="PANTHER" id="PTHR10426:SF88">
    <property type="entry name" value="ADIPOCYTE PLASMA MEMBRANE-ASSOCIATED PROTEIN HEMOMUCIN-RELATED"/>
    <property type="match status" value="1"/>
</dbReference>
<dbReference type="GO" id="GO:0016787">
    <property type="term" value="F:hydrolase activity"/>
    <property type="evidence" value="ECO:0007669"/>
    <property type="project" value="TreeGrafter"/>
</dbReference>
<dbReference type="KEGG" id="afs:AFR_28055"/>
<keyword evidence="2" id="KW-0597">Phosphoprotein</keyword>
<dbReference type="Gene3D" id="2.120.10.30">
    <property type="entry name" value="TolB, C-terminal domain"/>
    <property type="match status" value="1"/>
</dbReference>
<evidence type="ECO:0000313" key="6">
    <source>
        <dbReference type="Proteomes" id="UP000017746"/>
    </source>
</evidence>
<evidence type="ECO:0000259" key="4">
    <source>
        <dbReference type="Pfam" id="PF03088"/>
    </source>
</evidence>